<feature type="region of interest" description="Disordered" evidence="12">
    <location>
        <begin position="183"/>
        <end position="227"/>
    </location>
</feature>
<reference evidence="13 14" key="1">
    <citation type="submission" date="2018-10" db="EMBL/GenBank/DDBJ databases">
        <title>A high-quality apple genome assembly.</title>
        <authorList>
            <person name="Hu J."/>
        </authorList>
    </citation>
    <scope>NUCLEOTIDE SEQUENCE [LARGE SCALE GENOMIC DNA]</scope>
    <source>
        <strain evidence="14">cv. HFTH1</strain>
        <tissue evidence="13">Young leaf</tissue>
    </source>
</reference>
<dbReference type="GO" id="GO:0006914">
    <property type="term" value="P:autophagy"/>
    <property type="evidence" value="ECO:0007669"/>
    <property type="project" value="UniProtKB-KW"/>
</dbReference>
<dbReference type="Proteomes" id="UP000290289">
    <property type="component" value="Chromosome 3"/>
</dbReference>
<keyword evidence="9" id="KW-0963">Cytoplasm</keyword>
<evidence type="ECO:0000256" key="1">
    <source>
        <dbReference type="ARBA" id="ARBA00003307"/>
    </source>
</evidence>
<dbReference type="Pfam" id="PF02991">
    <property type="entry name" value="ATG8"/>
    <property type="match status" value="1"/>
</dbReference>
<evidence type="ECO:0000256" key="8">
    <source>
        <dbReference type="ARBA" id="ARBA00023136"/>
    </source>
</evidence>
<keyword evidence="14" id="KW-1185">Reference proteome</keyword>
<dbReference type="PANTHER" id="PTHR10969">
    <property type="entry name" value="MICROTUBULE-ASSOCIATED PROTEINS 1A/1B LIGHT CHAIN 3-RELATED"/>
    <property type="match status" value="1"/>
</dbReference>
<dbReference type="EMBL" id="RDQH01000329">
    <property type="protein sequence ID" value="RXI03698.1"/>
    <property type="molecule type" value="Genomic_DNA"/>
</dbReference>
<feature type="compositionally biased region" description="Gly residues" evidence="12">
    <location>
        <begin position="189"/>
        <end position="223"/>
    </location>
</feature>
<dbReference type="InterPro" id="IPR029071">
    <property type="entry name" value="Ubiquitin-like_domsf"/>
</dbReference>
<dbReference type="GO" id="GO:0005874">
    <property type="term" value="C:microtubule"/>
    <property type="evidence" value="ECO:0007669"/>
    <property type="project" value="UniProtKB-KW"/>
</dbReference>
<comment type="caution">
    <text evidence="13">The sequence shown here is derived from an EMBL/GenBank/DDBJ whole genome shotgun (WGS) entry which is preliminary data.</text>
</comment>
<accession>A0A498K8F0</accession>
<evidence type="ECO:0000256" key="10">
    <source>
        <dbReference type="ARBA" id="ARBA00023288"/>
    </source>
</evidence>
<evidence type="ECO:0000256" key="11">
    <source>
        <dbReference type="RuleBase" id="RU004384"/>
    </source>
</evidence>
<evidence type="ECO:0000313" key="14">
    <source>
        <dbReference type="Proteomes" id="UP000290289"/>
    </source>
</evidence>
<comment type="similarity">
    <text evidence="4 11">Belongs to the ATG8 family.</text>
</comment>
<dbReference type="Gene3D" id="3.10.20.90">
    <property type="entry name" value="Phosphatidylinositol 3-kinase Catalytic Subunit, Chain A, domain 1"/>
    <property type="match status" value="1"/>
</dbReference>
<keyword evidence="9" id="KW-0206">Cytoskeleton</keyword>
<evidence type="ECO:0000256" key="2">
    <source>
        <dbReference type="ARBA" id="ARBA00004245"/>
    </source>
</evidence>
<dbReference type="GO" id="GO:0016020">
    <property type="term" value="C:membrane"/>
    <property type="evidence" value="ECO:0007669"/>
    <property type="project" value="UniProtKB-SubCell"/>
</dbReference>
<dbReference type="InterPro" id="IPR004241">
    <property type="entry name" value="Atg8-like"/>
</dbReference>
<proteinExistence type="inferred from homology"/>
<comment type="subcellular location">
    <subcellularLocation>
        <location evidence="2">Cytoplasm</location>
        <location evidence="2">Cytoskeleton</location>
    </subcellularLocation>
    <subcellularLocation>
        <location evidence="3">Membrane</location>
    </subcellularLocation>
</comment>
<dbReference type="GO" id="GO:0005776">
    <property type="term" value="C:autophagosome"/>
    <property type="evidence" value="ECO:0007669"/>
    <property type="project" value="UniProtKB-ARBA"/>
</dbReference>
<dbReference type="GO" id="GO:0015031">
    <property type="term" value="P:protein transport"/>
    <property type="evidence" value="ECO:0007669"/>
    <property type="project" value="UniProtKB-KW"/>
</dbReference>
<evidence type="ECO:0000256" key="7">
    <source>
        <dbReference type="ARBA" id="ARBA00022927"/>
    </source>
</evidence>
<dbReference type="SUPFAM" id="SSF54236">
    <property type="entry name" value="Ubiquitin-like"/>
    <property type="match status" value="1"/>
</dbReference>
<evidence type="ECO:0000256" key="5">
    <source>
        <dbReference type="ARBA" id="ARBA00022701"/>
    </source>
</evidence>
<evidence type="ECO:0000256" key="12">
    <source>
        <dbReference type="SAM" id="MobiDB-lite"/>
    </source>
</evidence>
<feature type="compositionally biased region" description="Polar residues" evidence="12">
    <location>
        <begin position="1"/>
        <end position="13"/>
    </location>
</feature>
<keyword evidence="5" id="KW-0493">Microtubule</keyword>
<dbReference type="STRING" id="3750.A0A498K8F0"/>
<organism evidence="13 14">
    <name type="scientific">Malus domestica</name>
    <name type="common">Apple</name>
    <name type="synonym">Pyrus malus</name>
    <dbReference type="NCBI Taxonomy" id="3750"/>
    <lineage>
        <taxon>Eukaryota</taxon>
        <taxon>Viridiplantae</taxon>
        <taxon>Streptophyta</taxon>
        <taxon>Embryophyta</taxon>
        <taxon>Tracheophyta</taxon>
        <taxon>Spermatophyta</taxon>
        <taxon>Magnoliopsida</taxon>
        <taxon>eudicotyledons</taxon>
        <taxon>Gunneridae</taxon>
        <taxon>Pentapetalae</taxon>
        <taxon>rosids</taxon>
        <taxon>fabids</taxon>
        <taxon>Rosales</taxon>
        <taxon>Rosaceae</taxon>
        <taxon>Amygdaloideae</taxon>
        <taxon>Maleae</taxon>
        <taxon>Malus</taxon>
    </lineage>
</organism>
<keyword evidence="11" id="KW-0072">Autophagy</keyword>
<sequence length="283" mass="31082">METTPVGSDFNNSDETKRKSPIGSISMVESFDACPHEESEAHEEDDIDSGRRRRTLLLQLMARSPLATSVWVSLEMDARSCIPDIETKKYCVDSSMRFGDFVDFIRKQIKHRGSLFVYVNDREPETDFLMYQVYANNIDKYGFLRMTYSGECRVCGLGNMSPILMASGILGSTSKGKAKILISSSSSKGDGGGNGVPPGGGGGNGVTPGGGDGVPTGGGGGDVGGRERRMVDIVRRVRRTDQIEEEELLMSINIMSTSFGHFEGILRDFIRVLNMSEDTWREY</sequence>
<evidence type="ECO:0000256" key="4">
    <source>
        <dbReference type="ARBA" id="ARBA00007293"/>
    </source>
</evidence>
<evidence type="ECO:0000256" key="6">
    <source>
        <dbReference type="ARBA" id="ARBA00022786"/>
    </source>
</evidence>
<comment type="function">
    <text evidence="1">Ubiquitin-like modifier involved in autophagosomes formation. May mediate the delivery of the autophagosomes to the vacuole via the microtubule cytoskeleton.</text>
</comment>
<keyword evidence="8" id="KW-0472">Membrane</keyword>
<keyword evidence="7" id="KW-0653">Protein transport</keyword>
<keyword evidence="7" id="KW-0813">Transport</keyword>
<evidence type="ECO:0000256" key="3">
    <source>
        <dbReference type="ARBA" id="ARBA00004370"/>
    </source>
</evidence>
<keyword evidence="6" id="KW-0833">Ubl conjugation pathway</keyword>
<keyword evidence="10" id="KW-0449">Lipoprotein</keyword>
<protein>
    <recommendedName>
        <fullName evidence="11">Autophagy-related protein</fullName>
    </recommendedName>
</protein>
<gene>
    <name evidence="13" type="ORF">DVH24_004350</name>
</gene>
<evidence type="ECO:0000256" key="9">
    <source>
        <dbReference type="ARBA" id="ARBA00023212"/>
    </source>
</evidence>
<feature type="region of interest" description="Disordered" evidence="12">
    <location>
        <begin position="1"/>
        <end position="25"/>
    </location>
</feature>
<dbReference type="AlphaFoldDB" id="A0A498K8F0"/>
<name>A0A498K8F0_MALDO</name>
<evidence type="ECO:0000313" key="13">
    <source>
        <dbReference type="EMBL" id="RXI03698.1"/>
    </source>
</evidence>